<evidence type="ECO:0000256" key="2">
    <source>
        <dbReference type="ARBA" id="ARBA00022723"/>
    </source>
</evidence>
<reference evidence="6" key="1">
    <citation type="journal article" date="2015" name="ISME J.">
        <title>Draft Genome Sequence of Streptomyces incarnatus NRRL8089, which Produces the Nucleoside Antibiotic Sinefungin.</title>
        <authorList>
            <person name="Oshima K."/>
            <person name="Hattori M."/>
            <person name="Shimizu H."/>
            <person name="Fukuda K."/>
            <person name="Nemoto M."/>
            <person name="Inagaki K."/>
            <person name="Tamura T."/>
        </authorList>
    </citation>
    <scope>NUCLEOTIDE SEQUENCE</scope>
    <source>
        <strain evidence="6">FACHB-1375</strain>
    </source>
</reference>
<dbReference type="GO" id="GO:0046872">
    <property type="term" value="F:metal ion binding"/>
    <property type="evidence" value="ECO:0007669"/>
    <property type="project" value="UniProtKB-KW"/>
</dbReference>
<dbReference type="Gene3D" id="3.20.20.70">
    <property type="entry name" value="Aldolase class I"/>
    <property type="match status" value="1"/>
</dbReference>
<dbReference type="SFLD" id="SFLDG01067">
    <property type="entry name" value="SPASM/twitch_domain_containing"/>
    <property type="match status" value="1"/>
</dbReference>
<evidence type="ECO:0000259" key="5">
    <source>
        <dbReference type="PROSITE" id="PS51918"/>
    </source>
</evidence>
<dbReference type="GO" id="GO:0051536">
    <property type="term" value="F:iron-sulfur cluster binding"/>
    <property type="evidence" value="ECO:0007669"/>
    <property type="project" value="UniProtKB-KW"/>
</dbReference>
<dbReference type="InterPro" id="IPR058240">
    <property type="entry name" value="rSAM_sf"/>
</dbReference>
<keyword evidence="7" id="KW-1185">Reference proteome</keyword>
<dbReference type="PANTHER" id="PTHR11228:SF7">
    <property type="entry name" value="PQQA PEPTIDE CYCLASE"/>
    <property type="match status" value="1"/>
</dbReference>
<keyword evidence="2" id="KW-0479">Metal-binding</keyword>
<comment type="caution">
    <text evidence="6">The sequence shown here is derived from an EMBL/GenBank/DDBJ whole genome shotgun (WGS) entry which is preliminary data.</text>
</comment>
<evidence type="ECO:0000256" key="4">
    <source>
        <dbReference type="ARBA" id="ARBA00023014"/>
    </source>
</evidence>
<sequence length="379" mass="42514">MPYAPFSIKFMSVLQQAIDTIKLLPTGGPGVCTILITNACNANCDFCNYAREKTFVTEHKWIDADKLCEAIDILYDRSVRYLTFVGGEPTLHPRLKDIIAYATKKGMRSTVVTNGSKLTPTLLKELKNSGLKNLSISIDSPSAEKHEKNRGLPKVWERIKAANEECKRLSIKTAASVTINKLIGDFRELLAAVKELGFESVTFAYPKTSSGATTSLSFSETSLLIDYTPDELIAALETVKSLKGEFGILNPGESLTELVRFLKQEKQMYPCYGGYKYFYLDYNFDVYRCDRWPTKMSSIFDFRDQPFIRDNCTQCMSQCYRDSSVLLHTSVSVGDAIGHLREGKILSAVQDIAKPSNFSSLKTLIEDWGTLKKLAKIEK</sequence>
<dbReference type="InterPro" id="IPR050377">
    <property type="entry name" value="Radical_SAM_PqqE_MftC-like"/>
</dbReference>
<dbReference type="AlphaFoldDB" id="A0A926ZHZ1"/>
<protein>
    <submittedName>
        <fullName evidence="6">Radical SAM protein</fullName>
    </submittedName>
</protein>
<keyword evidence="1" id="KW-0949">S-adenosyl-L-methionine</keyword>
<dbReference type="InterPro" id="IPR007197">
    <property type="entry name" value="rSAM"/>
</dbReference>
<dbReference type="Pfam" id="PF04055">
    <property type="entry name" value="Radical_SAM"/>
    <property type="match status" value="1"/>
</dbReference>
<feature type="domain" description="Radical SAM core" evidence="5">
    <location>
        <begin position="26"/>
        <end position="249"/>
    </location>
</feature>
<gene>
    <name evidence="6" type="ORF">H6G03_22740</name>
</gene>
<organism evidence="6 7">
    <name type="scientific">Aerosakkonema funiforme FACHB-1375</name>
    <dbReference type="NCBI Taxonomy" id="2949571"/>
    <lineage>
        <taxon>Bacteria</taxon>
        <taxon>Bacillati</taxon>
        <taxon>Cyanobacteriota</taxon>
        <taxon>Cyanophyceae</taxon>
        <taxon>Oscillatoriophycideae</taxon>
        <taxon>Aerosakkonematales</taxon>
        <taxon>Aerosakkonemataceae</taxon>
        <taxon>Aerosakkonema</taxon>
    </lineage>
</organism>
<dbReference type="SMART" id="SM00729">
    <property type="entry name" value="Elp3"/>
    <property type="match status" value="1"/>
</dbReference>
<dbReference type="SFLD" id="SFLDS00029">
    <property type="entry name" value="Radical_SAM"/>
    <property type="match status" value="1"/>
</dbReference>
<evidence type="ECO:0000313" key="6">
    <source>
        <dbReference type="EMBL" id="MBD2183848.1"/>
    </source>
</evidence>
<accession>A0A926ZHZ1</accession>
<dbReference type="EMBL" id="JACJPW010000066">
    <property type="protein sequence ID" value="MBD2183848.1"/>
    <property type="molecule type" value="Genomic_DNA"/>
</dbReference>
<dbReference type="PROSITE" id="PS51918">
    <property type="entry name" value="RADICAL_SAM"/>
    <property type="match status" value="1"/>
</dbReference>
<keyword evidence="4" id="KW-0411">Iron-sulfur</keyword>
<keyword evidence="3" id="KW-0408">Iron</keyword>
<name>A0A926ZHZ1_9CYAN</name>
<reference evidence="6" key="2">
    <citation type="submission" date="2020-08" db="EMBL/GenBank/DDBJ databases">
        <authorList>
            <person name="Chen M."/>
            <person name="Teng W."/>
            <person name="Zhao L."/>
            <person name="Hu C."/>
            <person name="Zhou Y."/>
            <person name="Han B."/>
            <person name="Song L."/>
            <person name="Shu W."/>
        </authorList>
    </citation>
    <scope>NUCLEOTIDE SEQUENCE</scope>
    <source>
        <strain evidence="6">FACHB-1375</strain>
    </source>
</reference>
<dbReference type="InterPro" id="IPR006638">
    <property type="entry name" value="Elp3/MiaA/NifB-like_rSAM"/>
</dbReference>
<dbReference type="Proteomes" id="UP000641646">
    <property type="component" value="Unassembled WGS sequence"/>
</dbReference>
<dbReference type="SUPFAM" id="SSF102114">
    <property type="entry name" value="Radical SAM enzymes"/>
    <property type="match status" value="1"/>
</dbReference>
<evidence type="ECO:0000256" key="1">
    <source>
        <dbReference type="ARBA" id="ARBA00022691"/>
    </source>
</evidence>
<evidence type="ECO:0000256" key="3">
    <source>
        <dbReference type="ARBA" id="ARBA00023004"/>
    </source>
</evidence>
<proteinExistence type="predicted"/>
<dbReference type="CDD" id="cd01335">
    <property type="entry name" value="Radical_SAM"/>
    <property type="match status" value="1"/>
</dbReference>
<dbReference type="PANTHER" id="PTHR11228">
    <property type="entry name" value="RADICAL SAM DOMAIN PROTEIN"/>
    <property type="match status" value="1"/>
</dbReference>
<dbReference type="InterPro" id="IPR013785">
    <property type="entry name" value="Aldolase_TIM"/>
</dbReference>
<evidence type="ECO:0000313" key="7">
    <source>
        <dbReference type="Proteomes" id="UP000641646"/>
    </source>
</evidence>
<dbReference type="GO" id="GO:0003824">
    <property type="term" value="F:catalytic activity"/>
    <property type="evidence" value="ECO:0007669"/>
    <property type="project" value="InterPro"/>
</dbReference>